<name>A0A5C5X1V7_9PLAN</name>
<evidence type="ECO:0000313" key="8">
    <source>
        <dbReference type="Proteomes" id="UP000317243"/>
    </source>
</evidence>
<evidence type="ECO:0000256" key="3">
    <source>
        <dbReference type="ARBA" id="ARBA00022801"/>
    </source>
</evidence>
<feature type="domain" description="Sulfatase N-terminal" evidence="6">
    <location>
        <begin position="30"/>
        <end position="346"/>
    </location>
</feature>
<evidence type="ECO:0000313" key="7">
    <source>
        <dbReference type="EMBL" id="TWT56810.1"/>
    </source>
</evidence>
<dbReference type="Gene3D" id="3.30.1120.10">
    <property type="match status" value="1"/>
</dbReference>
<evidence type="ECO:0000256" key="1">
    <source>
        <dbReference type="ARBA" id="ARBA00008779"/>
    </source>
</evidence>
<protein>
    <submittedName>
        <fullName evidence="7">Arylsulfatase</fullName>
        <ecNumber evidence="7">3.1.6.1</ecNumber>
    </submittedName>
</protein>
<dbReference type="PROSITE" id="PS00523">
    <property type="entry name" value="SULFATASE_1"/>
    <property type="match status" value="1"/>
</dbReference>
<comment type="caution">
    <text evidence="7">The sequence shown here is derived from an EMBL/GenBank/DDBJ whole genome shotgun (WGS) entry which is preliminary data.</text>
</comment>
<feature type="signal peptide" evidence="5">
    <location>
        <begin position="1"/>
        <end position="24"/>
    </location>
</feature>
<reference evidence="7 8" key="1">
    <citation type="submission" date="2019-02" db="EMBL/GenBank/DDBJ databases">
        <title>Deep-cultivation of Planctomycetes and their phenomic and genomic characterization uncovers novel biology.</title>
        <authorList>
            <person name="Wiegand S."/>
            <person name="Jogler M."/>
            <person name="Boedeker C."/>
            <person name="Pinto D."/>
            <person name="Vollmers J."/>
            <person name="Rivas-Marin E."/>
            <person name="Kohn T."/>
            <person name="Peeters S.H."/>
            <person name="Heuer A."/>
            <person name="Rast P."/>
            <person name="Oberbeckmann S."/>
            <person name="Bunk B."/>
            <person name="Jeske O."/>
            <person name="Meyerdierks A."/>
            <person name="Storesund J.E."/>
            <person name="Kallscheuer N."/>
            <person name="Luecker S."/>
            <person name="Lage O.M."/>
            <person name="Pohl T."/>
            <person name="Merkel B.J."/>
            <person name="Hornburger P."/>
            <person name="Mueller R.-W."/>
            <person name="Bruemmer F."/>
            <person name="Labrenz M."/>
            <person name="Spormann A.M."/>
            <person name="Op Den Camp H."/>
            <person name="Overmann J."/>
            <person name="Amann R."/>
            <person name="Jetten M.S.M."/>
            <person name="Mascher T."/>
            <person name="Medema M.H."/>
            <person name="Devos D.P."/>
            <person name="Kaster A.-K."/>
            <person name="Ovreas L."/>
            <person name="Rohde M."/>
            <person name="Galperin M.Y."/>
            <person name="Jogler C."/>
        </authorList>
    </citation>
    <scope>NUCLEOTIDE SEQUENCE [LARGE SCALE GENOMIC DNA]</scope>
    <source>
        <strain evidence="7 8">KOR42</strain>
    </source>
</reference>
<dbReference type="InterPro" id="IPR050738">
    <property type="entry name" value="Sulfatase"/>
</dbReference>
<gene>
    <name evidence="7" type="primary">atsA_3</name>
    <name evidence="7" type="ORF">KOR42_01650</name>
</gene>
<keyword evidence="8" id="KW-1185">Reference proteome</keyword>
<dbReference type="Proteomes" id="UP000317243">
    <property type="component" value="Unassembled WGS sequence"/>
</dbReference>
<keyword evidence="4" id="KW-0106">Calcium</keyword>
<evidence type="ECO:0000259" key="6">
    <source>
        <dbReference type="Pfam" id="PF00884"/>
    </source>
</evidence>
<sequence precursor="true">MLHSRSLSCLMALFISLAGHRSSAADQKTPNVLVILCDDLGYGDLGCFGHPTIQTPHLDQLAEEGMRLTSCYSASPLCSPARAGLMTGRIPTRSGIYSWIAPKNPMYLKRDETTIATLLKQSGYETCHVGKWHLNGLFNNPAQTQPNDHGFDHWFSTQNNAGPSHQDPNNFVRNGEPVGEQSGFSCQLVADEAIRWLDDRGDAASPFFMFVCFHEPHEPIASPEELVQKYPDAEKRGEALYYANVSNMDKAVGRIVEAVDKQNLGEETLIVFTSDNGPETLNRYRNAWRSHGSPGPLRGMKLHVYEGGIRVPGIVRWTGTISPGQVSDVPVGSVDLLPTVCELVDIELPSTKTLDGTSLVKLWNGSEIEREEPLFWHYYGGTGNRQFALRDGDWKIVAQWNGGADFPTGGSLRPGVVPQLKSSTLEEFELYHISEDIGEEHEVSASHPEVFARLTKLAKEKYSEIIEEGPYWYEDGRESKN</sequence>
<dbReference type="CDD" id="cd16144">
    <property type="entry name" value="ARS_like"/>
    <property type="match status" value="1"/>
</dbReference>
<dbReference type="GO" id="GO:0046872">
    <property type="term" value="F:metal ion binding"/>
    <property type="evidence" value="ECO:0007669"/>
    <property type="project" value="UniProtKB-KW"/>
</dbReference>
<dbReference type="GO" id="GO:0004065">
    <property type="term" value="F:arylsulfatase activity"/>
    <property type="evidence" value="ECO:0007669"/>
    <property type="project" value="UniProtKB-EC"/>
</dbReference>
<dbReference type="PANTHER" id="PTHR42693">
    <property type="entry name" value="ARYLSULFATASE FAMILY MEMBER"/>
    <property type="match status" value="1"/>
</dbReference>
<accession>A0A5C5X1V7</accession>
<dbReference type="SUPFAM" id="SSF53649">
    <property type="entry name" value="Alkaline phosphatase-like"/>
    <property type="match status" value="1"/>
</dbReference>
<organism evidence="7 8">
    <name type="scientific">Thalassoglobus neptunius</name>
    <dbReference type="NCBI Taxonomy" id="1938619"/>
    <lineage>
        <taxon>Bacteria</taxon>
        <taxon>Pseudomonadati</taxon>
        <taxon>Planctomycetota</taxon>
        <taxon>Planctomycetia</taxon>
        <taxon>Planctomycetales</taxon>
        <taxon>Planctomycetaceae</taxon>
        <taxon>Thalassoglobus</taxon>
    </lineage>
</organism>
<dbReference type="Gene3D" id="3.40.720.10">
    <property type="entry name" value="Alkaline Phosphatase, subunit A"/>
    <property type="match status" value="1"/>
</dbReference>
<dbReference type="EMBL" id="SIHI01000001">
    <property type="protein sequence ID" value="TWT56810.1"/>
    <property type="molecule type" value="Genomic_DNA"/>
</dbReference>
<evidence type="ECO:0000256" key="4">
    <source>
        <dbReference type="ARBA" id="ARBA00022837"/>
    </source>
</evidence>
<feature type="chain" id="PRO_5022793703" evidence="5">
    <location>
        <begin position="25"/>
        <end position="481"/>
    </location>
</feature>
<dbReference type="InterPro" id="IPR024607">
    <property type="entry name" value="Sulfatase_CS"/>
</dbReference>
<dbReference type="PANTHER" id="PTHR42693:SF53">
    <property type="entry name" value="ENDO-4-O-SULFATASE"/>
    <property type="match status" value="1"/>
</dbReference>
<dbReference type="EC" id="3.1.6.1" evidence="7"/>
<dbReference type="AlphaFoldDB" id="A0A5C5X1V7"/>
<comment type="similarity">
    <text evidence="1">Belongs to the sulfatase family.</text>
</comment>
<evidence type="ECO:0000256" key="5">
    <source>
        <dbReference type="SAM" id="SignalP"/>
    </source>
</evidence>
<keyword evidence="2" id="KW-0479">Metal-binding</keyword>
<dbReference type="Pfam" id="PF00884">
    <property type="entry name" value="Sulfatase"/>
    <property type="match status" value="1"/>
</dbReference>
<dbReference type="InterPro" id="IPR017850">
    <property type="entry name" value="Alkaline_phosphatase_core_sf"/>
</dbReference>
<keyword evidence="3 7" id="KW-0378">Hydrolase</keyword>
<dbReference type="PROSITE" id="PS00149">
    <property type="entry name" value="SULFATASE_2"/>
    <property type="match status" value="1"/>
</dbReference>
<evidence type="ECO:0000256" key="2">
    <source>
        <dbReference type="ARBA" id="ARBA00022723"/>
    </source>
</evidence>
<proteinExistence type="inferred from homology"/>
<keyword evidence="5" id="KW-0732">Signal</keyword>
<dbReference type="InterPro" id="IPR000917">
    <property type="entry name" value="Sulfatase_N"/>
</dbReference>